<gene>
    <name evidence="6" type="ORF">JZ786_16355</name>
</gene>
<feature type="transmembrane region" description="Helical" evidence="5">
    <location>
        <begin position="6"/>
        <end position="26"/>
    </location>
</feature>
<evidence type="ECO:0000256" key="3">
    <source>
        <dbReference type="ARBA" id="ARBA00022989"/>
    </source>
</evidence>
<protein>
    <submittedName>
        <fullName evidence="6">Manganese efflux pump</fullName>
    </submittedName>
</protein>
<proteinExistence type="predicted"/>
<dbReference type="PANTHER" id="PTHR35529">
    <property type="entry name" value="MANGANESE EFFLUX PUMP MNTP-RELATED"/>
    <property type="match status" value="1"/>
</dbReference>
<evidence type="ECO:0000256" key="1">
    <source>
        <dbReference type="ARBA" id="ARBA00022475"/>
    </source>
</evidence>
<sequence>MVTVKMIALIMSLGMDTLMMSVALGFARTKGKVKIALTFACAEAIMPFVGLRFGQVAGRLIGDFASLVGGIILMGVAAWLIFFEDENEDEKKLERTLTGWTLILTALSISLDELAVGFSIGLVGVPVTLTIILIAVQAFIFTFVGLVFGEKLKRYLGEWAEKLASVVLAVLGVWILINAIIHLVHP</sequence>
<keyword evidence="4 5" id="KW-0472">Membrane</keyword>
<reference evidence="6 7" key="1">
    <citation type="submission" date="2021-02" db="EMBL/GenBank/DDBJ databases">
        <title>Alicyclobacillus curvatus sp. nov. and Alicyclobacillus mengziensis sp. nov., two acidophilic bacteria isolated from acid mine drainage.</title>
        <authorList>
            <person name="Huang Y."/>
        </authorList>
    </citation>
    <scope>NUCLEOTIDE SEQUENCE [LARGE SCALE GENOMIC DNA]</scope>
    <source>
        <strain evidence="6 7">S30H14</strain>
    </source>
</reference>
<keyword evidence="2 5" id="KW-0812">Transmembrane</keyword>
<evidence type="ECO:0000313" key="6">
    <source>
        <dbReference type="EMBL" id="QSO49916.1"/>
    </source>
</evidence>
<keyword evidence="3 5" id="KW-1133">Transmembrane helix</keyword>
<name>A0A9X7W3C6_9BACL</name>
<feature type="transmembrane region" description="Helical" evidence="5">
    <location>
        <begin position="160"/>
        <end position="184"/>
    </location>
</feature>
<organism evidence="6 7">
    <name type="scientific">Alicyclobacillus mengziensis</name>
    <dbReference type="NCBI Taxonomy" id="2931921"/>
    <lineage>
        <taxon>Bacteria</taxon>
        <taxon>Bacillati</taxon>
        <taxon>Bacillota</taxon>
        <taxon>Bacilli</taxon>
        <taxon>Bacillales</taxon>
        <taxon>Alicyclobacillaceae</taxon>
        <taxon>Alicyclobacillus</taxon>
    </lineage>
</organism>
<dbReference type="AlphaFoldDB" id="A0A9X7W3C6"/>
<dbReference type="Proteomes" id="UP000663505">
    <property type="component" value="Chromosome"/>
</dbReference>
<dbReference type="EMBL" id="CP071182">
    <property type="protein sequence ID" value="QSO49916.1"/>
    <property type="molecule type" value="Genomic_DNA"/>
</dbReference>
<evidence type="ECO:0000256" key="2">
    <source>
        <dbReference type="ARBA" id="ARBA00022692"/>
    </source>
</evidence>
<evidence type="ECO:0000313" key="7">
    <source>
        <dbReference type="Proteomes" id="UP000663505"/>
    </source>
</evidence>
<feature type="transmembrane region" description="Helical" evidence="5">
    <location>
        <begin position="129"/>
        <end position="148"/>
    </location>
</feature>
<feature type="transmembrane region" description="Helical" evidence="5">
    <location>
        <begin position="102"/>
        <end position="123"/>
    </location>
</feature>
<accession>A0A9X7W3C6</accession>
<dbReference type="InterPro" id="IPR003810">
    <property type="entry name" value="Mntp/YtaF"/>
</dbReference>
<dbReference type="PANTHER" id="PTHR35529:SF1">
    <property type="entry name" value="MANGANESE EFFLUX PUMP MNTP-RELATED"/>
    <property type="match status" value="1"/>
</dbReference>
<keyword evidence="1" id="KW-1003">Cell membrane</keyword>
<dbReference type="KEGG" id="afx:JZ786_16355"/>
<evidence type="ECO:0000256" key="5">
    <source>
        <dbReference type="SAM" id="Phobius"/>
    </source>
</evidence>
<dbReference type="Pfam" id="PF02659">
    <property type="entry name" value="Mntp"/>
    <property type="match status" value="1"/>
</dbReference>
<feature type="transmembrane region" description="Helical" evidence="5">
    <location>
        <begin position="60"/>
        <end position="82"/>
    </location>
</feature>
<evidence type="ECO:0000256" key="4">
    <source>
        <dbReference type="ARBA" id="ARBA00023136"/>
    </source>
</evidence>
<keyword evidence="7" id="KW-1185">Reference proteome</keyword>